<gene>
    <name evidence="4" type="ORF">B9G39_08545</name>
</gene>
<keyword evidence="2" id="KW-0963">Cytoplasm</keyword>
<dbReference type="GO" id="GO:0003677">
    <property type="term" value="F:DNA binding"/>
    <property type="evidence" value="ECO:0007669"/>
    <property type="project" value="UniProtKB-UniRule"/>
</dbReference>
<keyword evidence="5" id="KW-1185">Reference proteome</keyword>
<dbReference type="InterPro" id="IPR004401">
    <property type="entry name" value="YbaB/EbfC"/>
</dbReference>
<sequence length="113" mass="12495">MFKGGMENLMGQLQQAQEKLQEQMKKNQQELEQLEIKGEAGAGMVAVVMNGRYDVRRVSIDPSLLKEDKEMLEDLIAAAVNDAVRKVEAESQKRMGSLTDGLGLNIPGGFKPF</sequence>
<proteinExistence type="inferred from homology"/>
<dbReference type="RefSeq" id="WP_094786809.1">
    <property type="nucleotide sequence ID" value="NZ_NDXW01000001.1"/>
</dbReference>
<dbReference type="Gene3D" id="3.30.1310.10">
    <property type="entry name" value="Nucleoid-associated protein YbaB-like domain"/>
    <property type="match status" value="1"/>
</dbReference>
<dbReference type="PANTHER" id="PTHR33449:SF1">
    <property type="entry name" value="NUCLEOID-ASSOCIATED PROTEIN YBAB"/>
    <property type="match status" value="1"/>
</dbReference>
<keyword evidence="1 2" id="KW-0238">DNA-binding</keyword>
<evidence type="ECO:0000256" key="1">
    <source>
        <dbReference type="ARBA" id="ARBA00023125"/>
    </source>
</evidence>
<comment type="subcellular location">
    <subcellularLocation>
        <location evidence="2">Cytoplasm</location>
        <location evidence="2">Nucleoid</location>
    </subcellularLocation>
</comment>
<dbReference type="GO" id="GO:0043590">
    <property type="term" value="C:bacterial nucleoid"/>
    <property type="evidence" value="ECO:0007669"/>
    <property type="project" value="UniProtKB-UniRule"/>
</dbReference>
<dbReference type="InterPro" id="IPR036894">
    <property type="entry name" value="YbaB-like_sf"/>
</dbReference>
<dbReference type="AlphaFoldDB" id="A0A4P9VM73"/>
<evidence type="ECO:0000256" key="2">
    <source>
        <dbReference type="HAMAP-Rule" id="MF_00274"/>
    </source>
</evidence>
<reference evidence="4 5" key="1">
    <citation type="submission" date="2017-04" db="EMBL/GenBank/DDBJ databases">
        <title>Draft genome sequence of Zooshikella ganghwensis VG4 isolated from Red Sea sediments.</title>
        <authorList>
            <person name="Rehman Z."/>
            <person name="Alam I."/>
            <person name="Kamau A."/>
            <person name="Bajic V."/>
            <person name="Leiknes T."/>
        </authorList>
    </citation>
    <scope>NUCLEOTIDE SEQUENCE [LARGE SCALE GENOMIC DNA]</scope>
    <source>
        <strain evidence="4 5">VG4</strain>
    </source>
</reference>
<organism evidence="4 5">
    <name type="scientific">Zooshikella ganghwensis</name>
    <dbReference type="NCBI Taxonomy" id="202772"/>
    <lineage>
        <taxon>Bacteria</taxon>
        <taxon>Pseudomonadati</taxon>
        <taxon>Pseudomonadota</taxon>
        <taxon>Gammaproteobacteria</taxon>
        <taxon>Oceanospirillales</taxon>
        <taxon>Zooshikellaceae</taxon>
        <taxon>Zooshikella</taxon>
    </lineage>
</organism>
<keyword evidence="3" id="KW-0175">Coiled coil</keyword>
<evidence type="ECO:0000313" key="5">
    <source>
        <dbReference type="Proteomes" id="UP000257039"/>
    </source>
</evidence>
<accession>A0A4P9VM73</accession>
<dbReference type="HAMAP" id="MF_00274">
    <property type="entry name" value="DNA_YbaB_EbfC"/>
    <property type="match status" value="1"/>
</dbReference>
<dbReference type="NCBIfam" id="TIGR00103">
    <property type="entry name" value="DNA_YbaB_EbfC"/>
    <property type="match status" value="1"/>
</dbReference>
<dbReference type="EMBL" id="NDXW01000001">
    <property type="protein sequence ID" value="RDH43484.1"/>
    <property type="molecule type" value="Genomic_DNA"/>
</dbReference>
<comment type="similarity">
    <text evidence="2">Belongs to the YbaB/EbfC family.</text>
</comment>
<dbReference type="PANTHER" id="PTHR33449">
    <property type="entry name" value="NUCLEOID-ASSOCIATED PROTEIN YBAB"/>
    <property type="match status" value="1"/>
</dbReference>
<comment type="caution">
    <text evidence="4">The sequence shown here is derived from an EMBL/GenBank/DDBJ whole genome shotgun (WGS) entry which is preliminary data.</text>
</comment>
<dbReference type="Proteomes" id="UP000257039">
    <property type="component" value="Unassembled WGS sequence"/>
</dbReference>
<comment type="subunit">
    <text evidence="2">Homodimer.</text>
</comment>
<evidence type="ECO:0000256" key="3">
    <source>
        <dbReference type="SAM" id="Coils"/>
    </source>
</evidence>
<name>A0A4P9VM73_9GAMM</name>
<comment type="function">
    <text evidence="2">Binds to DNA and alters its conformation. May be involved in regulation of gene expression, nucleoid organization and DNA protection.</text>
</comment>
<dbReference type="SUPFAM" id="SSF82607">
    <property type="entry name" value="YbaB-like"/>
    <property type="match status" value="1"/>
</dbReference>
<dbReference type="GO" id="GO:0005829">
    <property type="term" value="C:cytosol"/>
    <property type="evidence" value="ECO:0007669"/>
    <property type="project" value="TreeGrafter"/>
</dbReference>
<dbReference type="PIRSF" id="PIRSF004555">
    <property type="entry name" value="UCP004555"/>
    <property type="match status" value="1"/>
</dbReference>
<feature type="coiled-coil region" evidence="3">
    <location>
        <begin position="3"/>
        <end position="37"/>
    </location>
</feature>
<evidence type="ECO:0000313" key="4">
    <source>
        <dbReference type="EMBL" id="RDH43484.1"/>
    </source>
</evidence>
<protein>
    <recommendedName>
        <fullName evidence="2">Nucleoid-associated protein B9G39_08545</fullName>
    </recommendedName>
</protein>
<dbReference type="Pfam" id="PF02575">
    <property type="entry name" value="YbaB_DNA_bd"/>
    <property type="match status" value="1"/>
</dbReference>